<name>A0ABQ3G2P1_9BURK</name>
<dbReference type="SUPFAM" id="SSF52402">
    <property type="entry name" value="Adenine nucleotide alpha hydrolases-like"/>
    <property type="match status" value="2"/>
</dbReference>
<dbReference type="RefSeq" id="WP_189687852.1">
    <property type="nucleotide sequence ID" value="NZ_BMYK01000008.1"/>
</dbReference>
<evidence type="ECO:0000313" key="2">
    <source>
        <dbReference type="Proteomes" id="UP000626210"/>
    </source>
</evidence>
<dbReference type="PRINTS" id="PR01438">
    <property type="entry name" value="UNVRSLSTRESS"/>
</dbReference>
<comment type="caution">
    <text evidence="1">The sequence shown here is derived from an EMBL/GenBank/DDBJ whole genome shotgun (WGS) entry which is preliminary data.</text>
</comment>
<dbReference type="Gene3D" id="3.40.50.12370">
    <property type="match status" value="1"/>
</dbReference>
<sequence length="305" mass="32474">MPTLAPAIDANAREALAPTDGAAPTATLGSCKAQKRLRRILVHIDDASSAVLRLVSARTLAGVFDAGLLACYCTTPSAKWHALEVGLTLRGIDRCDEEDYARGRAAYDAFAQTCERLSDVDWLDLCGEPEQAFEREALYADYLVLQRPDRLNHVAGVSASFVDHVLVRSGRPAVVLPPRGVLRQMPRTVAIAWTESPAAARALASAMPLLREARNVHIIGCGEGAYSSVAGLAARLEARGSVPRSHILEDAGSDLGIPLLNCAARLGADLLVMGCFGHSQTRERVLGGASRTALDRAPMPLLVAH</sequence>
<keyword evidence="2" id="KW-1185">Reference proteome</keyword>
<proteinExistence type="predicted"/>
<organism evidence="1 2">
    <name type="scientific">Pseudorhodoferax aquiterrae</name>
    <dbReference type="NCBI Taxonomy" id="747304"/>
    <lineage>
        <taxon>Bacteria</taxon>
        <taxon>Pseudomonadati</taxon>
        <taxon>Pseudomonadota</taxon>
        <taxon>Betaproteobacteria</taxon>
        <taxon>Burkholderiales</taxon>
        <taxon>Comamonadaceae</taxon>
    </lineage>
</organism>
<gene>
    <name evidence="1" type="ORF">GCM10007320_31090</name>
</gene>
<dbReference type="CDD" id="cd00293">
    <property type="entry name" value="USP-like"/>
    <property type="match status" value="1"/>
</dbReference>
<accession>A0ABQ3G2P1</accession>
<dbReference type="InterPro" id="IPR006015">
    <property type="entry name" value="Universal_stress_UspA"/>
</dbReference>
<dbReference type="Proteomes" id="UP000626210">
    <property type="component" value="Unassembled WGS sequence"/>
</dbReference>
<protein>
    <submittedName>
        <fullName evidence="1">Universal stress protein A</fullName>
    </submittedName>
</protein>
<evidence type="ECO:0000313" key="1">
    <source>
        <dbReference type="EMBL" id="GHC85787.1"/>
    </source>
</evidence>
<dbReference type="EMBL" id="BMYK01000008">
    <property type="protein sequence ID" value="GHC85787.1"/>
    <property type="molecule type" value="Genomic_DNA"/>
</dbReference>
<reference evidence="2" key="1">
    <citation type="journal article" date="2019" name="Int. J. Syst. Evol. Microbiol.">
        <title>The Global Catalogue of Microorganisms (GCM) 10K type strain sequencing project: providing services to taxonomists for standard genome sequencing and annotation.</title>
        <authorList>
            <consortium name="The Broad Institute Genomics Platform"/>
            <consortium name="The Broad Institute Genome Sequencing Center for Infectious Disease"/>
            <person name="Wu L."/>
            <person name="Ma J."/>
        </authorList>
    </citation>
    <scope>NUCLEOTIDE SEQUENCE [LARGE SCALE GENOMIC DNA]</scope>
    <source>
        <strain evidence="2">KCTC 23314</strain>
    </source>
</reference>